<keyword evidence="2" id="KW-0812">Transmembrane</keyword>
<accession>A0ABP9MZA7</accession>
<evidence type="ECO:0000256" key="1">
    <source>
        <dbReference type="SAM" id="MobiDB-lite"/>
    </source>
</evidence>
<organism evidence="5 6">
    <name type="scientific">Orbus sasakiae</name>
    <dbReference type="NCBI Taxonomy" id="1078475"/>
    <lineage>
        <taxon>Bacteria</taxon>
        <taxon>Pseudomonadati</taxon>
        <taxon>Pseudomonadota</taxon>
        <taxon>Gammaproteobacteria</taxon>
        <taxon>Orbales</taxon>
        <taxon>Orbaceae</taxon>
        <taxon>Orbus</taxon>
    </lineage>
</organism>
<feature type="region of interest" description="Disordered" evidence="1">
    <location>
        <begin position="287"/>
        <end position="306"/>
    </location>
</feature>
<evidence type="ECO:0000256" key="3">
    <source>
        <dbReference type="SAM" id="SignalP"/>
    </source>
</evidence>
<keyword evidence="2" id="KW-0472">Membrane</keyword>
<sequence>MRLFKSLLIVLFFFCYQANALVAIPAFSQRVIDTTGTLSSQQITQLDSKLINFENAHADGSQIAVLMITTLDGETIEQYATRAFEQWKIGKKGIDNGVLLIIAKQDRQVRIEVGYGLEGELPDIKAKRIIEQSLIPAFRQNDFYQGIDHSLTSIIDILNHVEPTEKNGIAQLTSIQDVFDSEYASPLMNYAIVSFIICLVISLLLPFAGLKASPGKRNLVTGLLNGLSTSGFSLFLGMPVTIVLPILFLTFVASTLFSAMFTMRKQMGGNGRGPRGGFGGGFGGGSSRGGFGGGGRSGGGGASGRW</sequence>
<keyword evidence="2" id="KW-1133">Transmembrane helix</keyword>
<evidence type="ECO:0000256" key="2">
    <source>
        <dbReference type="SAM" id="Phobius"/>
    </source>
</evidence>
<gene>
    <name evidence="5" type="ORF">GCM10023211_00340</name>
</gene>
<reference evidence="6" key="1">
    <citation type="journal article" date="2019" name="Int. J. Syst. Evol. Microbiol.">
        <title>The Global Catalogue of Microorganisms (GCM) 10K type strain sequencing project: providing services to taxonomists for standard genome sequencing and annotation.</title>
        <authorList>
            <consortium name="The Broad Institute Genomics Platform"/>
            <consortium name="The Broad Institute Genome Sequencing Center for Infectious Disease"/>
            <person name="Wu L."/>
            <person name="Ma J."/>
        </authorList>
    </citation>
    <scope>NUCLEOTIDE SEQUENCE [LARGE SCALE GENOMIC DNA]</scope>
    <source>
        <strain evidence="6">JCM 18050</strain>
    </source>
</reference>
<dbReference type="PANTHER" id="PTHR30373:SF2">
    <property type="entry name" value="UPF0603 PROTEIN YGCG"/>
    <property type="match status" value="1"/>
</dbReference>
<dbReference type="EMBL" id="BAABHY010000001">
    <property type="protein sequence ID" value="GAA5103683.1"/>
    <property type="molecule type" value="Genomic_DNA"/>
</dbReference>
<feature type="chain" id="PRO_5045707854" description="TPM domain-containing protein" evidence="3">
    <location>
        <begin position="21"/>
        <end position="306"/>
    </location>
</feature>
<feature type="transmembrane region" description="Helical" evidence="2">
    <location>
        <begin position="187"/>
        <end position="207"/>
    </location>
</feature>
<dbReference type="Proteomes" id="UP001500171">
    <property type="component" value="Unassembled WGS sequence"/>
</dbReference>
<feature type="domain" description="TPM" evidence="4">
    <location>
        <begin position="31"/>
        <end position="156"/>
    </location>
</feature>
<dbReference type="RefSeq" id="WP_345487479.1">
    <property type="nucleotide sequence ID" value="NZ_BAABHY010000001.1"/>
</dbReference>
<evidence type="ECO:0000313" key="6">
    <source>
        <dbReference type="Proteomes" id="UP001500171"/>
    </source>
</evidence>
<dbReference type="Pfam" id="PF04536">
    <property type="entry name" value="TPM_phosphatase"/>
    <property type="match status" value="1"/>
</dbReference>
<evidence type="ECO:0000313" key="5">
    <source>
        <dbReference type="EMBL" id="GAA5103683.1"/>
    </source>
</evidence>
<dbReference type="PANTHER" id="PTHR30373">
    <property type="entry name" value="UPF0603 PROTEIN YGCG"/>
    <property type="match status" value="1"/>
</dbReference>
<keyword evidence="6" id="KW-1185">Reference proteome</keyword>
<evidence type="ECO:0000259" key="4">
    <source>
        <dbReference type="Pfam" id="PF04536"/>
    </source>
</evidence>
<comment type="caution">
    <text evidence="5">The sequence shown here is derived from an EMBL/GenBank/DDBJ whole genome shotgun (WGS) entry which is preliminary data.</text>
</comment>
<dbReference type="Gene3D" id="3.10.310.50">
    <property type="match status" value="1"/>
</dbReference>
<proteinExistence type="predicted"/>
<protein>
    <recommendedName>
        <fullName evidence="4">TPM domain-containing protein</fullName>
    </recommendedName>
</protein>
<feature type="transmembrane region" description="Helical" evidence="2">
    <location>
        <begin position="242"/>
        <end position="262"/>
    </location>
</feature>
<dbReference type="InterPro" id="IPR007621">
    <property type="entry name" value="TPM_dom"/>
</dbReference>
<keyword evidence="3" id="KW-0732">Signal</keyword>
<name>A0ABP9MZA7_9GAMM</name>
<feature type="signal peptide" evidence="3">
    <location>
        <begin position="1"/>
        <end position="20"/>
    </location>
</feature>